<dbReference type="FunFam" id="1.10.268.10:FF:000001">
    <property type="entry name" value="DNA gyrase subunit A"/>
    <property type="match status" value="1"/>
</dbReference>
<dbReference type="InterPro" id="IPR013758">
    <property type="entry name" value="Topo_IIA_A/C_ab"/>
</dbReference>
<dbReference type="STRING" id="118967.SAMN02745191_1666"/>
<keyword evidence="6 7" id="KW-0413">Isomerase</keyword>
<dbReference type="InterPro" id="IPR035516">
    <property type="entry name" value="Gyrase/topoIV_suA_C"/>
</dbReference>
<feature type="site" description="Interaction with DNA" evidence="7">
    <location>
        <position position="96"/>
    </location>
</feature>
<feature type="site" description="Interaction with DNA" evidence="7">
    <location>
        <position position="83"/>
    </location>
</feature>
<dbReference type="GO" id="GO:0009330">
    <property type="term" value="C:DNA topoisomerase type II (double strand cut, ATP-hydrolyzing) complex"/>
    <property type="evidence" value="ECO:0007669"/>
    <property type="project" value="TreeGrafter"/>
</dbReference>
<evidence type="ECO:0000256" key="7">
    <source>
        <dbReference type="HAMAP-Rule" id="MF_00937"/>
    </source>
</evidence>
<dbReference type="InterPro" id="IPR005741">
    <property type="entry name" value="TopoIV_A_Gpos"/>
</dbReference>
<evidence type="ECO:0000256" key="3">
    <source>
        <dbReference type="ARBA" id="ARBA00023029"/>
    </source>
</evidence>
<dbReference type="InterPro" id="IPR013760">
    <property type="entry name" value="Topo_IIA-like_dom_sf"/>
</dbReference>
<evidence type="ECO:0000256" key="5">
    <source>
        <dbReference type="ARBA" id="ARBA00023136"/>
    </source>
</evidence>
<dbReference type="Gene3D" id="1.10.268.10">
    <property type="entry name" value="Topoisomerase, domain 3"/>
    <property type="match status" value="1"/>
</dbReference>
<dbReference type="GO" id="GO:0005694">
    <property type="term" value="C:chromosome"/>
    <property type="evidence" value="ECO:0007669"/>
    <property type="project" value="InterPro"/>
</dbReference>
<dbReference type="Pfam" id="PF00521">
    <property type="entry name" value="DNA_topoisoIV"/>
    <property type="match status" value="1"/>
</dbReference>
<dbReference type="SMART" id="SM00434">
    <property type="entry name" value="TOP4c"/>
    <property type="match status" value="1"/>
</dbReference>
<feature type="site" description="Interaction with DNA" evidence="7">
    <location>
        <position position="85"/>
    </location>
</feature>
<comment type="catalytic activity">
    <reaction evidence="1 7 8">
        <text>ATP-dependent breakage, passage and rejoining of double-stranded DNA.</text>
        <dbReference type="EC" id="5.6.2.2"/>
    </reaction>
</comment>
<comment type="subunit">
    <text evidence="7">Heterotetramer composed of ParC and ParE.</text>
</comment>
<dbReference type="GO" id="GO:0005737">
    <property type="term" value="C:cytoplasm"/>
    <property type="evidence" value="ECO:0007669"/>
    <property type="project" value="TreeGrafter"/>
</dbReference>
<dbReference type="RefSeq" id="WP_078712057.1">
    <property type="nucleotide sequence ID" value="NZ_FUWY01000004.1"/>
</dbReference>
<dbReference type="FunFam" id="3.90.199.10:FF:000001">
    <property type="entry name" value="DNA gyrase subunit A"/>
    <property type="match status" value="1"/>
</dbReference>
<feature type="site" description="Interaction with DNA" evidence="7">
    <location>
        <position position="102"/>
    </location>
</feature>
<comment type="function">
    <text evidence="7">Topoisomerase IV is essential for chromosome segregation. It relaxes supercoiled DNA. Performs the decatenation events required during the replication of a circular DNA molecule.</text>
</comment>
<evidence type="ECO:0000256" key="1">
    <source>
        <dbReference type="ARBA" id="ARBA00000185"/>
    </source>
</evidence>
<dbReference type="InterPro" id="IPR013757">
    <property type="entry name" value="Topo_IIA_A_a_sf"/>
</dbReference>
<dbReference type="Gene3D" id="3.30.1360.40">
    <property type="match status" value="1"/>
</dbReference>
<comment type="similarity">
    <text evidence="7">Belongs to the type II topoisomerase GyrA/ParC subunit family. ParC type 2 subfamily.</text>
</comment>
<dbReference type="EMBL" id="FUWY01000004">
    <property type="protein sequence ID" value="SJZ79471.1"/>
    <property type="molecule type" value="Genomic_DNA"/>
</dbReference>
<dbReference type="HAMAP" id="MF_00937">
    <property type="entry name" value="ParC_type2"/>
    <property type="match status" value="1"/>
</dbReference>
<dbReference type="GO" id="GO:0006265">
    <property type="term" value="P:DNA topological change"/>
    <property type="evidence" value="ECO:0007669"/>
    <property type="project" value="UniProtKB-UniRule"/>
</dbReference>
<keyword evidence="3 7" id="KW-0799">Topoisomerase</keyword>
<feature type="domain" description="Topo IIA-type catalytic" evidence="9">
    <location>
        <begin position="39"/>
        <end position="502"/>
    </location>
</feature>
<dbReference type="NCBIfam" id="TIGR01061">
    <property type="entry name" value="parC_Gpos"/>
    <property type="match status" value="1"/>
</dbReference>
<evidence type="ECO:0000256" key="6">
    <source>
        <dbReference type="ARBA" id="ARBA00023235"/>
    </source>
</evidence>
<dbReference type="InterPro" id="IPR006691">
    <property type="entry name" value="GyrA/parC_rep"/>
</dbReference>
<dbReference type="GO" id="GO:0019897">
    <property type="term" value="C:extrinsic component of plasma membrane"/>
    <property type="evidence" value="ECO:0007669"/>
    <property type="project" value="UniProtKB-UniRule"/>
</dbReference>
<dbReference type="GO" id="GO:0034335">
    <property type="term" value="F:DNA negative supercoiling activity"/>
    <property type="evidence" value="ECO:0007669"/>
    <property type="project" value="UniProtKB-ARBA"/>
</dbReference>
<dbReference type="Proteomes" id="UP000243297">
    <property type="component" value="Unassembled WGS sequence"/>
</dbReference>
<feature type="site" description="Interaction with DNA" evidence="7">
    <location>
        <position position="47"/>
    </location>
</feature>
<evidence type="ECO:0000256" key="8">
    <source>
        <dbReference type="PROSITE-ProRule" id="PRU01384"/>
    </source>
</evidence>
<dbReference type="InterPro" id="IPR002205">
    <property type="entry name" value="Topo_IIA_dom_A"/>
</dbReference>
<dbReference type="PROSITE" id="PS52040">
    <property type="entry name" value="TOPO_IIA"/>
    <property type="match status" value="1"/>
</dbReference>
<accession>A0A1T4NJH8</accession>
<dbReference type="GO" id="GO:0003677">
    <property type="term" value="F:DNA binding"/>
    <property type="evidence" value="ECO:0007669"/>
    <property type="project" value="UniProtKB-UniRule"/>
</dbReference>
<feature type="active site" description="O-(5'-phospho-DNA)-tyrosine intermediate" evidence="7 8">
    <location>
        <position position="127"/>
    </location>
</feature>
<keyword evidence="5 7" id="KW-0472">Membrane</keyword>
<dbReference type="PANTHER" id="PTHR43493">
    <property type="entry name" value="DNA GYRASE/TOPOISOMERASE SUBUNIT A"/>
    <property type="match status" value="1"/>
</dbReference>
<dbReference type="Gene3D" id="3.90.199.10">
    <property type="entry name" value="Topoisomerase II, domain 5"/>
    <property type="match status" value="1"/>
</dbReference>
<dbReference type="InterPro" id="IPR050220">
    <property type="entry name" value="Type_II_DNA_Topoisomerases"/>
</dbReference>
<dbReference type="SUPFAM" id="SSF101904">
    <property type="entry name" value="GyrA/ParC C-terminal domain-like"/>
    <property type="match status" value="1"/>
</dbReference>
<sequence length="842" mass="95322">MAKKKIEEGQTIFLPMPLEDIMGDRFGRYSKYIIQERALPDARDGLKPVQRRILYAMYNDGNVFERAHRKSAKTVGLVIGNYHPHGDSSVYDAMVRMSQDWKVRVPLIDMHGNNGSIDDDPAAAMRYTEARLSKVSSTMMTDIEKETVEFSPNFDDTIEEPTVLPSRFPTLLVNGATGIASGYATNIPPSNLGEVVEATIYRLQNPNCTLEEVMEIIPGPDFPTGGIVQGSKGIEDAFRSGKGRIVVRGKAIIEEAKTMNQIIITEIPYEVIKMNLVKKMDDIRISKDIDGIMDVRDESDRNGLRIVIDLKKDIDPNLVLNYFYKNTDLQVYYNYNVVAIVEKRPMQLGLLQCLDAFINYRQEVVLRRSHFEYNKMEVRCHILEGLMKAVSVMDEVIEIIRGSKDKADSKLRLSEAFGFSDAQAEAIVNLRLYRLSSTDIVALREEFAQLVNEMEITKTIIENKNVLRSTIVKELREVKKEYGDDRRTEIQDEVEEIVIDKLSMITNERVMITVSRDGYIKRVSLRSYTASEGQVTGIKEGDQLIGSLEADTLDTMLLFTSKGNYGFLPVYQMEEAKWKDVGSHLNNIMKIDADDKIINAIVVKNFETYAWVVTISASGNIKKTPMNQWVVQRNNKVMPAMKLKAKDEMIKAFIAYGNQEIVCMSQNGFCTRYDVDVVPSTNTKSQGVKSMNFGKEDRLATACVLPDENHSLFVLTEKGAMKRLRTPDITQTSRTVKGEMICKKVKSNPSLIENAVAVVPYDECIFLDPDKQVLQAKDIPLMAKDATFSNPLVLKNGWYYVKGIEECKIVDGPMGDMLLMDQSAEVEEKVHDDFEMIDLFED</sequence>
<reference evidence="11" key="1">
    <citation type="submission" date="2017-02" db="EMBL/GenBank/DDBJ databases">
        <authorList>
            <person name="Varghese N."/>
            <person name="Submissions S."/>
        </authorList>
    </citation>
    <scope>NUCLEOTIDE SEQUENCE [LARGE SCALE GENOMIC DNA]</scope>
    <source>
        <strain evidence="11">ATCC 25662</strain>
    </source>
</reference>
<protein>
    <recommendedName>
        <fullName evidence="7">DNA topoisomerase 4 subunit A</fullName>
        <ecNumber evidence="7">5.6.2.2</ecNumber>
    </recommendedName>
    <alternativeName>
        <fullName evidence="7">Topoisomerase IV subunit A</fullName>
    </alternativeName>
</protein>
<dbReference type="Pfam" id="PF03989">
    <property type="entry name" value="DNA_gyraseA_C"/>
    <property type="match status" value="4"/>
</dbReference>
<organism evidence="10 11">
    <name type="scientific">Anaerorhabdus furcosa</name>
    <dbReference type="NCBI Taxonomy" id="118967"/>
    <lineage>
        <taxon>Bacteria</taxon>
        <taxon>Bacillati</taxon>
        <taxon>Bacillota</taxon>
        <taxon>Erysipelotrichia</taxon>
        <taxon>Erysipelotrichales</taxon>
        <taxon>Erysipelotrichaceae</taxon>
        <taxon>Anaerorhabdus</taxon>
    </lineage>
</organism>
<evidence type="ECO:0000256" key="4">
    <source>
        <dbReference type="ARBA" id="ARBA00023125"/>
    </source>
</evidence>
<name>A0A1T4NJH8_9FIRM</name>
<feature type="site" description="Transition state stabilizer" evidence="7">
    <location>
        <position position="126"/>
    </location>
</feature>
<dbReference type="FunFam" id="3.30.1360.40:FF:000002">
    <property type="entry name" value="DNA gyrase subunit A"/>
    <property type="match status" value="1"/>
</dbReference>
<keyword evidence="4 7" id="KW-0238">DNA-binding</keyword>
<keyword evidence="2 7" id="KW-1003">Cell membrane</keyword>
<evidence type="ECO:0000256" key="2">
    <source>
        <dbReference type="ARBA" id="ARBA00022475"/>
    </source>
</evidence>
<dbReference type="EC" id="5.6.2.2" evidence="7"/>
<dbReference type="OrthoDB" id="9806486at2"/>
<dbReference type="SUPFAM" id="SSF56719">
    <property type="entry name" value="Type II DNA topoisomerase"/>
    <property type="match status" value="1"/>
</dbReference>
<dbReference type="GO" id="GO:0007059">
    <property type="term" value="P:chromosome segregation"/>
    <property type="evidence" value="ECO:0007669"/>
    <property type="project" value="UniProtKB-UniRule"/>
</dbReference>
<evidence type="ECO:0000313" key="10">
    <source>
        <dbReference type="EMBL" id="SJZ79471.1"/>
    </source>
</evidence>
<dbReference type="NCBIfam" id="NF004044">
    <property type="entry name" value="PRK05561.1"/>
    <property type="match status" value="1"/>
</dbReference>
<dbReference type="CDD" id="cd00187">
    <property type="entry name" value="TOP4c"/>
    <property type="match status" value="1"/>
</dbReference>
<evidence type="ECO:0000313" key="11">
    <source>
        <dbReference type="Proteomes" id="UP000243297"/>
    </source>
</evidence>
<dbReference type="PANTHER" id="PTHR43493:SF9">
    <property type="entry name" value="DNA TOPOISOMERASE 4 SUBUNIT A"/>
    <property type="match status" value="1"/>
</dbReference>
<comment type="subcellular location">
    <subcellularLocation>
        <location evidence="7">Cell membrane</location>
        <topology evidence="7">Peripheral membrane protein</topology>
    </subcellularLocation>
</comment>
<dbReference type="GO" id="GO:0005524">
    <property type="term" value="F:ATP binding"/>
    <property type="evidence" value="ECO:0007669"/>
    <property type="project" value="InterPro"/>
</dbReference>
<keyword evidence="11" id="KW-1185">Reference proteome</keyword>
<gene>
    <name evidence="7" type="primary">parC</name>
    <name evidence="10" type="ORF">SAMN02745191_1666</name>
</gene>
<proteinExistence type="inferred from homology"/>
<dbReference type="Gene3D" id="2.120.10.90">
    <property type="entry name" value="DNA gyrase/topoisomerase IV, subunit A, C-terminal"/>
    <property type="match status" value="1"/>
</dbReference>
<evidence type="ECO:0000259" key="9">
    <source>
        <dbReference type="PROSITE" id="PS52040"/>
    </source>
</evidence>
<dbReference type="AlphaFoldDB" id="A0A1T4NJH8"/>